<dbReference type="EMBL" id="JZEX01000054">
    <property type="protein sequence ID" value="KKB12957.1"/>
    <property type="molecule type" value="Genomic_DNA"/>
</dbReference>
<dbReference type="PATRIC" id="fig|443610.3.peg.3382"/>
<dbReference type="SUPFAM" id="SSF47598">
    <property type="entry name" value="Ribbon-helix-helix"/>
    <property type="match status" value="1"/>
</dbReference>
<dbReference type="AlphaFoldDB" id="A0A0F5FXP2"/>
<protein>
    <submittedName>
        <fullName evidence="2">Plasmid stability protein</fullName>
    </submittedName>
</protein>
<dbReference type="STRING" id="443610.VE25_04465"/>
<dbReference type="Gene3D" id="1.10.1220.10">
    <property type="entry name" value="Met repressor-like"/>
    <property type="match status" value="1"/>
</dbReference>
<proteinExistence type="predicted"/>
<dbReference type="RefSeq" id="WP_046107398.1">
    <property type="nucleotide sequence ID" value="NZ_JZEX01000054.1"/>
</dbReference>
<dbReference type="InterPro" id="IPR053853">
    <property type="entry name" value="FitA-like_RHH"/>
</dbReference>
<evidence type="ECO:0000313" key="3">
    <source>
        <dbReference type="Proteomes" id="UP000033632"/>
    </source>
</evidence>
<organism evidence="2 3">
    <name type="scientific">Devosia geojensis</name>
    <dbReference type="NCBI Taxonomy" id="443610"/>
    <lineage>
        <taxon>Bacteria</taxon>
        <taxon>Pseudomonadati</taxon>
        <taxon>Pseudomonadota</taxon>
        <taxon>Alphaproteobacteria</taxon>
        <taxon>Hyphomicrobiales</taxon>
        <taxon>Devosiaceae</taxon>
        <taxon>Devosia</taxon>
    </lineage>
</organism>
<dbReference type="GO" id="GO:0006355">
    <property type="term" value="P:regulation of DNA-templated transcription"/>
    <property type="evidence" value="ECO:0007669"/>
    <property type="project" value="InterPro"/>
</dbReference>
<sequence length="79" mass="8891">MAAVTIRNIPDETHRALKQRAKQHGRSTEAEIREILTEAVHPKGDVKIGTELAKLGRRYGGIDLNIERDRSVTEPAEFE</sequence>
<evidence type="ECO:0000259" key="1">
    <source>
        <dbReference type="Pfam" id="PF22513"/>
    </source>
</evidence>
<name>A0A0F5FXP2_9HYPH</name>
<accession>A0A0F5FXP2</accession>
<dbReference type="InterPro" id="IPR013321">
    <property type="entry name" value="Arc_rbn_hlx_hlx"/>
</dbReference>
<reference evidence="2 3" key="1">
    <citation type="submission" date="2015-03" db="EMBL/GenBank/DDBJ databases">
        <authorList>
            <person name="Hassan Y.I."/>
            <person name="Lepp D."/>
            <person name="Li X.-Z."/>
            <person name="Zhou T."/>
        </authorList>
    </citation>
    <scope>NUCLEOTIDE SEQUENCE [LARGE SCALE GENOMIC DNA]</scope>
    <source>
        <strain evidence="2 3">BD-c194</strain>
    </source>
</reference>
<gene>
    <name evidence="2" type="ORF">VE25_04465</name>
</gene>
<dbReference type="Proteomes" id="UP000033632">
    <property type="component" value="Unassembled WGS sequence"/>
</dbReference>
<dbReference type="Pfam" id="PF22513">
    <property type="entry name" value="FitA-like_RHH"/>
    <property type="match status" value="1"/>
</dbReference>
<evidence type="ECO:0000313" key="2">
    <source>
        <dbReference type="EMBL" id="KKB12957.1"/>
    </source>
</evidence>
<comment type="caution">
    <text evidence="2">The sequence shown here is derived from an EMBL/GenBank/DDBJ whole genome shotgun (WGS) entry which is preliminary data.</text>
</comment>
<dbReference type="InterPro" id="IPR010985">
    <property type="entry name" value="Ribbon_hlx_hlx"/>
</dbReference>
<dbReference type="OrthoDB" id="2389872at2"/>
<keyword evidence="3" id="KW-1185">Reference proteome</keyword>
<feature type="domain" description="Antitoxin FitA-like ribbon-helix-helix" evidence="1">
    <location>
        <begin position="2"/>
        <end position="40"/>
    </location>
</feature>